<dbReference type="EMBL" id="DTGG01000012">
    <property type="protein sequence ID" value="HFZ08555.1"/>
    <property type="molecule type" value="Genomic_DNA"/>
</dbReference>
<feature type="domain" description="Glycosyl transferase family 1" evidence="1">
    <location>
        <begin position="11"/>
        <end position="112"/>
    </location>
</feature>
<dbReference type="Pfam" id="PF00534">
    <property type="entry name" value="Glycos_transf_1"/>
    <property type="match status" value="1"/>
</dbReference>
<accession>A0A7V3J8Y5</accession>
<dbReference type="InterPro" id="IPR001296">
    <property type="entry name" value="Glyco_trans_1"/>
</dbReference>
<organism evidence="2">
    <name type="scientific">candidate division CPR3 bacterium</name>
    <dbReference type="NCBI Taxonomy" id="2268181"/>
    <lineage>
        <taxon>Bacteria</taxon>
        <taxon>Bacteria division CPR3</taxon>
    </lineage>
</organism>
<dbReference type="PANTHER" id="PTHR12526:SF630">
    <property type="entry name" value="GLYCOSYLTRANSFERASE"/>
    <property type="match status" value="1"/>
</dbReference>
<dbReference type="GO" id="GO:0016757">
    <property type="term" value="F:glycosyltransferase activity"/>
    <property type="evidence" value="ECO:0007669"/>
    <property type="project" value="InterPro"/>
</dbReference>
<sequence>MKLHYGNSQRTLEYRKGYEWLGYQPHPFERIRECTALLLTSRFEGSPLVLIEANAQGIPVISSNCQAGPEDIVIEGVNGYLFPEGDLDGFFHLLEKAIDGKLVFASPEEIARTAERFSPEAFYERFKATLGL</sequence>
<dbReference type="Gene3D" id="3.40.50.2000">
    <property type="entry name" value="Glycogen Phosphorylase B"/>
    <property type="match status" value="1"/>
</dbReference>
<dbReference type="SUPFAM" id="SSF53756">
    <property type="entry name" value="UDP-Glycosyltransferase/glycogen phosphorylase"/>
    <property type="match status" value="1"/>
</dbReference>
<protein>
    <submittedName>
        <fullName evidence="2">Glycosyltransferase</fullName>
    </submittedName>
</protein>
<name>A0A7V3J8Y5_UNCC3</name>
<proteinExistence type="predicted"/>
<reference evidence="2" key="1">
    <citation type="journal article" date="2020" name="mSystems">
        <title>Genome- and Community-Level Interaction Insights into Carbon Utilization and Element Cycling Functions of Hydrothermarchaeota in Hydrothermal Sediment.</title>
        <authorList>
            <person name="Zhou Z."/>
            <person name="Liu Y."/>
            <person name="Xu W."/>
            <person name="Pan J."/>
            <person name="Luo Z.H."/>
            <person name="Li M."/>
        </authorList>
    </citation>
    <scope>NUCLEOTIDE SEQUENCE [LARGE SCALE GENOMIC DNA]</scope>
    <source>
        <strain evidence="2">SpSt-757</strain>
    </source>
</reference>
<dbReference type="PANTHER" id="PTHR12526">
    <property type="entry name" value="GLYCOSYLTRANSFERASE"/>
    <property type="match status" value="1"/>
</dbReference>
<comment type="caution">
    <text evidence="2">The sequence shown here is derived from an EMBL/GenBank/DDBJ whole genome shotgun (WGS) entry which is preliminary data.</text>
</comment>
<dbReference type="AlphaFoldDB" id="A0A7V3J8Y5"/>
<evidence type="ECO:0000259" key="1">
    <source>
        <dbReference type="Pfam" id="PF00534"/>
    </source>
</evidence>
<keyword evidence="2" id="KW-0808">Transferase</keyword>
<evidence type="ECO:0000313" key="2">
    <source>
        <dbReference type="EMBL" id="HFZ08555.1"/>
    </source>
</evidence>
<gene>
    <name evidence="2" type="ORF">ENV41_00275</name>
</gene>